<keyword evidence="6" id="KW-1185">Reference proteome</keyword>
<dbReference type="PANTHER" id="PTHR32347">
    <property type="entry name" value="EFFLUX SYSTEM COMPONENT YKNX-RELATED"/>
    <property type="match status" value="1"/>
</dbReference>
<keyword evidence="3" id="KW-1133">Transmembrane helix</keyword>
<keyword evidence="3" id="KW-0812">Transmembrane</keyword>
<evidence type="ECO:0000256" key="3">
    <source>
        <dbReference type="SAM" id="Phobius"/>
    </source>
</evidence>
<organism evidence="5 6">
    <name type="scientific">Faecalicatena acetigenes</name>
    <dbReference type="NCBI Taxonomy" id="2981790"/>
    <lineage>
        <taxon>Bacteria</taxon>
        <taxon>Bacillati</taxon>
        <taxon>Bacillota</taxon>
        <taxon>Clostridia</taxon>
        <taxon>Lachnospirales</taxon>
        <taxon>Lachnospiraceae</taxon>
        <taxon>Faecalicatena</taxon>
    </lineage>
</organism>
<name>A0ABT2TCH9_9FIRM</name>
<protein>
    <submittedName>
        <fullName evidence="5">Efflux RND transporter periplasmic adaptor subunit</fullName>
    </submittedName>
</protein>
<dbReference type="InterPro" id="IPR050465">
    <property type="entry name" value="UPF0194_transport"/>
</dbReference>
<dbReference type="InterPro" id="IPR058637">
    <property type="entry name" value="YknX-like_C"/>
</dbReference>
<evidence type="ECO:0000256" key="2">
    <source>
        <dbReference type="ARBA" id="ARBA00023054"/>
    </source>
</evidence>
<proteinExistence type="predicted"/>
<reference evidence="5 6" key="1">
    <citation type="journal article" date="2021" name="ISME Commun">
        <title>Automated analysis of genomic sequences facilitates high-throughput and comprehensive description of bacteria.</title>
        <authorList>
            <person name="Hitch T.C.A."/>
        </authorList>
    </citation>
    <scope>NUCLEOTIDE SEQUENCE [LARGE SCALE GENOMIC DNA]</scope>
    <source>
        <strain evidence="5 6">H2_18</strain>
    </source>
</reference>
<sequence length="537" mass="56924">MFSKKKKTQKKLPAWVILPILAVLLLGAFGISKLAGNTKEASAGTTLKVTKAAKGNVKEIYTSTGTVESENTKTYYSPVSAPIKECKAEVGKTVKANDLLITFDTTELERSNEQAQLTLQSNLNTSQAARAQNAAAIDAAHAASTQAAENANALADTVNSLAEQVNAAYTQYQANLAAAGTQTQQIQAERDRLNTIIAENTKTVNSNQSLIDSIDSGYSGGRAQIAELESKTSRTPEEETLLTSLKAVFADYDNAIAARDTAQAAVNDATNQLNSLTDPAVDDAGYASLKAQYEEAYAQWQSAYAAAGGTVSPGMNSAELNNLDISDNLAELAALSPEELMEKGKEGMKADMDGVIASVSILESNMAAQGMALFTIASTEDVRVKIEVSPDDYEKLKIGNTVSIKIGKHAYQGTLTETDKIATKNEKGASVICARIHISNPDENICIGASAKITMTVAQADDVLVVPNEVINASTDGDFVYIVEDGVIKIKPVELGTVSVTHTEIKSGLKEGDKVVNDLNADIKEGMKAIAVEKKED</sequence>
<accession>A0ABT2TCH9</accession>
<comment type="subcellular location">
    <subcellularLocation>
        <location evidence="1">Cell envelope</location>
    </subcellularLocation>
</comment>
<comment type="caution">
    <text evidence="5">The sequence shown here is derived from an EMBL/GenBank/DDBJ whole genome shotgun (WGS) entry which is preliminary data.</text>
</comment>
<dbReference type="Proteomes" id="UP001652394">
    <property type="component" value="Unassembled WGS sequence"/>
</dbReference>
<evidence type="ECO:0000256" key="1">
    <source>
        <dbReference type="ARBA" id="ARBA00004196"/>
    </source>
</evidence>
<evidence type="ECO:0000259" key="4">
    <source>
        <dbReference type="Pfam" id="PF25989"/>
    </source>
</evidence>
<dbReference type="Gene3D" id="2.40.30.170">
    <property type="match status" value="1"/>
</dbReference>
<feature type="transmembrane region" description="Helical" evidence="3">
    <location>
        <begin position="12"/>
        <end position="31"/>
    </location>
</feature>
<gene>
    <name evidence="5" type="ORF">OCV51_08695</name>
</gene>
<evidence type="ECO:0000313" key="5">
    <source>
        <dbReference type="EMBL" id="MCU6747726.1"/>
    </source>
</evidence>
<keyword evidence="3" id="KW-0472">Membrane</keyword>
<dbReference type="Gene3D" id="6.20.50.140">
    <property type="match status" value="1"/>
</dbReference>
<keyword evidence="2" id="KW-0175">Coiled coil</keyword>
<dbReference type="RefSeq" id="WP_267304093.1">
    <property type="nucleotide sequence ID" value="NZ_JAOQJX010000011.1"/>
</dbReference>
<dbReference type="Pfam" id="PF25989">
    <property type="entry name" value="YknX_C"/>
    <property type="match status" value="1"/>
</dbReference>
<feature type="domain" description="YknX-like C-terminal permuted SH3-like" evidence="4">
    <location>
        <begin position="463"/>
        <end position="528"/>
    </location>
</feature>
<evidence type="ECO:0000313" key="6">
    <source>
        <dbReference type="Proteomes" id="UP001652394"/>
    </source>
</evidence>
<dbReference type="EMBL" id="JAOQJX010000011">
    <property type="protein sequence ID" value="MCU6747726.1"/>
    <property type="molecule type" value="Genomic_DNA"/>
</dbReference>